<evidence type="ECO:0000313" key="1">
    <source>
        <dbReference type="Proteomes" id="UP000887565"/>
    </source>
</evidence>
<evidence type="ECO:0000313" key="2">
    <source>
        <dbReference type="WBParaSite" id="nRc.2.0.1.t38342-RA"/>
    </source>
</evidence>
<sequence>MVNIPIPAVAPLWEHPGSEMRRLSRRKQQLDVMFNLSNRQLAEDKKLLNSDKNNLMYVHVSVEAIRRLEHSPMMAQINTATADEFYLAISKMFEQTMPRAVVFYWLR</sequence>
<organism evidence="1 2">
    <name type="scientific">Romanomermis culicivorax</name>
    <name type="common">Nematode worm</name>
    <dbReference type="NCBI Taxonomy" id="13658"/>
    <lineage>
        <taxon>Eukaryota</taxon>
        <taxon>Metazoa</taxon>
        <taxon>Ecdysozoa</taxon>
        <taxon>Nematoda</taxon>
        <taxon>Enoplea</taxon>
        <taxon>Dorylaimia</taxon>
        <taxon>Mermithida</taxon>
        <taxon>Mermithoidea</taxon>
        <taxon>Mermithidae</taxon>
        <taxon>Romanomermis</taxon>
    </lineage>
</organism>
<dbReference type="AlphaFoldDB" id="A0A915KHX1"/>
<protein>
    <submittedName>
        <fullName evidence="2">Uncharacterized protein</fullName>
    </submittedName>
</protein>
<dbReference type="WBParaSite" id="nRc.2.0.1.t38342-RA">
    <property type="protein sequence ID" value="nRc.2.0.1.t38342-RA"/>
    <property type="gene ID" value="nRc.2.0.1.g38342"/>
</dbReference>
<keyword evidence="1" id="KW-1185">Reference proteome</keyword>
<proteinExistence type="predicted"/>
<dbReference type="Proteomes" id="UP000887565">
    <property type="component" value="Unplaced"/>
</dbReference>
<reference evidence="2" key="1">
    <citation type="submission" date="2022-11" db="UniProtKB">
        <authorList>
            <consortium name="WormBaseParasite"/>
        </authorList>
    </citation>
    <scope>IDENTIFICATION</scope>
</reference>
<accession>A0A915KHX1</accession>
<name>A0A915KHX1_ROMCU</name>